<evidence type="ECO:0000313" key="1">
    <source>
        <dbReference type="EMBL" id="KAL1852411.1"/>
    </source>
</evidence>
<accession>A0ABR3W3L2</accession>
<protein>
    <submittedName>
        <fullName evidence="1">Uncharacterized protein</fullName>
    </submittedName>
</protein>
<comment type="caution">
    <text evidence="1">The sequence shown here is derived from an EMBL/GenBank/DDBJ whole genome shotgun (WGS) entry which is preliminary data.</text>
</comment>
<evidence type="ECO:0000313" key="2">
    <source>
        <dbReference type="Proteomes" id="UP001586593"/>
    </source>
</evidence>
<keyword evidence="2" id="KW-1185">Reference proteome</keyword>
<proteinExistence type="predicted"/>
<reference evidence="1 2" key="1">
    <citation type="journal article" date="2024" name="Commun. Biol.">
        <title>Comparative genomic analysis of thermophilic fungi reveals convergent evolutionary adaptations and gene losses.</title>
        <authorList>
            <person name="Steindorff A.S."/>
            <person name="Aguilar-Pontes M.V."/>
            <person name="Robinson A.J."/>
            <person name="Andreopoulos B."/>
            <person name="LaButti K."/>
            <person name="Kuo A."/>
            <person name="Mondo S."/>
            <person name="Riley R."/>
            <person name="Otillar R."/>
            <person name="Haridas S."/>
            <person name="Lipzen A."/>
            <person name="Grimwood J."/>
            <person name="Schmutz J."/>
            <person name="Clum A."/>
            <person name="Reid I.D."/>
            <person name="Moisan M.C."/>
            <person name="Butler G."/>
            <person name="Nguyen T.T.M."/>
            <person name="Dewar K."/>
            <person name="Conant G."/>
            <person name="Drula E."/>
            <person name="Henrissat B."/>
            <person name="Hansel C."/>
            <person name="Singer S."/>
            <person name="Hutchinson M.I."/>
            <person name="de Vries R.P."/>
            <person name="Natvig D.O."/>
            <person name="Powell A.J."/>
            <person name="Tsang A."/>
            <person name="Grigoriev I.V."/>
        </authorList>
    </citation>
    <scope>NUCLEOTIDE SEQUENCE [LARGE SCALE GENOMIC DNA]</scope>
    <source>
        <strain evidence="1 2">ATCC 24622</strain>
    </source>
</reference>
<dbReference type="Proteomes" id="UP001586593">
    <property type="component" value="Unassembled WGS sequence"/>
</dbReference>
<dbReference type="EMBL" id="JAZHXJ010000744">
    <property type="protein sequence ID" value="KAL1852411.1"/>
    <property type="molecule type" value="Genomic_DNA"/>
</dbReference>
<name>A0ABR3W3L2_9PEZI</name>
<organism evidence="1 2">
    <name type="scientific">Phialemonium thermophilum</name>
    <dbReference type="NCBI Taxonomy" id="223376"/>
    <lineage>
        <taxon>Eukaryota</taxon>
        <taxon>Fungi</taxon>
        <taxon>Dikarya</taxon>
        <taxon>Ascomycota</taxon>
        <taxon>Pezizomycotina</taxon>
        <taxon>Sordariomycetes</taxon>
        <taxon>Sordariomycetidae</taxon>
        <taxon>Cephalothecales</taxon>
        <taxon>Cephalothecaceae</taxon>
        <taxon>Phialemonium</taxon>
    </lineage>
</organism>
<gene>
    <name evidence="1" type="ORF">VTK73DRAFT_9225</name>
</gene>
<sequence>MALTPSHGAVALGPAAVRYVSAVPPNQDRPPKTAEWGSVSGRQIGQTSSFLRQDADSSSGGRSKSVLLWLPSRLEIRQGGPIQLPSLGSFAQGVTCLILRVCFLILSRPVSLALPFHVPCPCPFTCHTQFPSPSEARDTRGAKKSTSRRTRSSVVHHLVHDISVPLAIVLVNALLGIVFSSHKPVVLDFWKNARVV</sequence>